<dbReference type="Ensembl" id="ENSSTUT00000064034.1">
    <property type="protein sequence ID" value="ENSSTUP00000060712.1"/>
    <property type="gene ID" value="ENSSTUG00000026308.1"/>
</dbReference>
<organism evidence="4 5">
    <name type="scientific">Salmo trutta</name>
    <name type="common">Brown trout</name>
    <dbReference type="NCBI Taxonomy" id="8032"/>
    <lineage>
        <taxon>Eukaryota</taxon>
        <taxon>Metazoa</taxon>
        <taxon>Chordata</taxon>
        <taxon>Craniata</taxon>
        <taxon>Vertebrata</taxon>
        <taxon>Euteleostomi</taxon>
        <taxon>Actinopterygii</taxon>
        <taxon>Neopterygii</taxon>
        <taxon>Teleostei</taxon>
        <taxon>Protacanthopterygii</taxon>
        <taxon>Salmoniformes</taxon>
        <taxon>Salmonidae</taxon>
        <taxon>Salmoninae</taxon>
        <taxon>Salmo</taxon>
    </lineage>
</organism>
<reference evidence="4" key="2">
    <citation type="submission" date="2025-09" db="UniProtKB">
        <authorList>
            <consortium name="Ensembl"/>
        </authorList>
    </citation>
    <scope>IDENTIFICATION</scope>
</reference>
<dbReference type="Proteomes" id="UP000472277">
    <property type="component" value="Chromosome 5"/>
</dbReference>
<sequence length="356" mass="40576">MMGVLNHLSTLLLLSLLPPALSHVVEKFSDVPQCKKFFLEGTTPNLPGILVGGTVKDQNRYKPICQLFNNTYRFATLYDTTNRIPVFSAYTFTGNVVGSKRPINQTWMIEPQLNGVNNSPEMKNMGEHYQHQAGNYDYSNSIPIKGVNKGHLFPCSHAHDLDTQKSTFTLTNIVPQVVSFNNGRWKEMEENVREKLMTDCFSNNRKIKAYVVTGAVPSKNKTLNNTLKNALNNRVNIPDLMWTAYCCYNNTLNNRVNIPDLMWTAYCCLNKMKKWKAEAHWGWNKKGKRKTLKPETLGELEKELNQFHQGGRVQVFPKDCPRGPKPSTNQLSWKNSLERISSTVRNLSNSTMNRIG</sequence>
<keyword evidence="5" id="KW-1185">Reference proteome</keyword>
<evidence type="ECO:0000313" key="4">
    <source>
        <dbReference type="Ensembl" id="ENSSTUP00000060712.1"/>
    </source>
</evidence>
<evidence type="ECO:0000259" key="2">
    <source>
        <dbReference type="SMART" id="SM00477"/>
    </source>
</evidence>
<feature type="domain" description="DNA/RNA non-specific endonuclease/pyrophosphatase/phosphodiesterase" evidence="3">
    <location>
        <begin position="70"/>
        <end position="304"/>
    </location>
</feature>
<keyword evidence="1" id="KW-0732">Signal</keyword>
<dbReference type="GO" id="GO:0046872">
    <property type="term" value="F:metal ion binding"/>
    <property type="evidence" value="ECO:0007669"/>
    <property type="project" value="InterPro"/>
</dbReference>
<accession>A0A674APE0</accession>
<dbReference type="InterPro" id="IPR001604">
    <property type="entry name" value="Endo_G_ENPP1-like_dom"/>
</dbReference>
<dbReference type="SUPFAM" id="SSF54060">
    <property type="entry name" value="His-Me finger endonucleases"/>
    <property type="match status" value="1"/>
</dbReference>
<evidence type="ECO:0000259" key="3">
    <source>
        <dbReference type="SMART" id="SM00892"/>
    </source>
</evidence>
<dbReference type="InterPro" id="IPR044929">
    <property type="entry name" value="DNA/RNA_non-sp_Endonuclease_sf"/>
</dbReference>
<dbReference type="GO" id="GO:0016787">
    <property type="term" value="F:hydrolase activity"/>
    <property type="evidence" value="ECO:0007669"/>
    <property type="project" value="InterPro"/>
</dbReference>
<reference evidence="4" key="1">
    <citation type="submission" date="2025-08" db="UniProtKB">
        <authorList>
            <consortium name="Ensembl"/>
        </authorList>
    </citation>
    <scope>IDENTIFICATION</scope>
</reference>
<proteinExistence type="predicted"/>
<name>A0A674APE0_SALTR</name>
<dbReference type="Pfam" id="PF01223">
    <property type="entry name" value="Endonuclease_NS"/>
    <property type="match status" value="1"/>
</dbReference>
<dbReference type="InterPro" id="IPR020821">
    <property type="entry name" value="ENPP1-3/EXOG-like_nuc-like"/>
</dbReference>
<dbReference type="SMART" id="SM00892">
    <property type="entry name" value="Endonuclease_NS"/>
    <property type="match status" value="1"/>
</dbReference>
<evidence type="ECO:0000256" key="1">
    <source>
        <dbReference type="SAM" id="SignalP"/>
    </source>
</evidence>
<dbReference type="InterPro" id="IPR044925">
    <property type="entry name" value="His-Me_finger_sf"/>
</dbReference>
<dbReference type="InterPro" id="IPR039015">
    <property type="entry name" value="ENDOD1"/>
</dbReference>
<feature type="chain" id="PRO_5025371518" evidence="1">
    <location>
        <begin position="23"/>
        <end position="356"/>
    </location>
</feature>
<dbReference type="PANTHER" id="PTHR21472">
    <property type="entry name" value="ENDONUCLEASE DOMAIN-CONTAINING 1 PROTEIN ENDOD1"/>
    <property type="match status" value="1"/>
</dbReference>
<dbReference type="SMART" id="SM00477">
    <property type="entry name" value="NUC"/>
    <property type="match status" value="1"/>
</dbReference>
<feature type="signal peptide" evidence="1">
    <location>
        <begin position="1"/>
        <end position="22"/>
    </location>
</feature>
<feature type="domain" description="ENPP1-3/EXOG-like endonuclease/phosphodiesterase" evidence="2">
    <location>
        <begin position="71"/>
        <end position="323"/>
    </location>
</feature>
<protein>
    <submittedName>
        <fullName evidence="4">Endonuclease domain-containing 1 protein-like</fullName>
    </submittedName>
</protein>
<dbReference type="GeneTree" id="ENSGT01030000234592"/>
<dbReference type="Gene3D" id="3.40.570.10">
    <property type="entry name" value="Extracellular Endonuclease, subunit A"/>
    <property type="match status" value="1"/>
</dbReference>
<dbReference type="GO" id="GO:0003676">
    <property type="term" value="F:nucleic acid binding"/>
    <property type="evidence" value="ECO:0007669"/>
    <property type="project" value="InterPro"/>
</dbReference>
<dbReference type="AlphaFoldDB" id="A0A674APE0"/>
<gene>
    <name evidence="4" type="primary">LOC115194901</name>
</gene>
<dbReference type="PANTHER" id="PTHR21472:SF15">
    <property type="entry name" value="ENDONUCLEASE DOMAIN-CONTAINING 1 PROTEIN-RELATED"/>
    <property type="match status" value="1"/>
</dbReference>
<evidence type="ECO:0000313" key="5">
    <source>
        <dbReference type="Proteomes" id="UP000472277"/>
    </source>
</evidence>